<dbReference type="GO" id="GO:0008955">
    <property type="term" value="F:peptidoglycan glycosyltransferase activity"/>
    <property type="evidence" value="ECO:0007669"/>
    <property type="project" value="UniProtKB-EC"/>
</dbReference>
<keyword evidence="13" id="KW-0378">Hydrolase</keyword>
<dbReference type="Pfam" id="PF00905">
    <property type="entry name" value="Transpeptidase"/>
    <property type="match status" value="1"/>
</dbReference>
<comment type="function">
    <text evidence="1">Cell wall formation. Synthesis of cross-linked peptidoglycan from the lipid intermediates. The enzyme has a penicillin-insensitive transglycosylase N-terminal domain (formation of linear glycan strands) and a penicillin-sensitive transpeptidase C-terminal domain (cross-linking of the peptide subunits).</text>
</comment>
<dbReference type="InterPro" id="IPR001264">
    <property type="entry name" value="Glyco_trans_51"/>
</dbReference>
<evidence type="ECO:0000256" key="3">
    <source>
        <dbReference type="ARBA" id="ARBA00004752"/>
    </source>
</evidence>
<dbReference type="PANTHER" id="PTHR32282">
    <property type="entry name" value="BINDING PROTEIN TRANSPEPTIDASE, PUTATIVE-RELATED"/>
    <property type="match status" value="1"/>
</dbReference>
<evidence type="ECO:0000259" key="28">
    <source>
        <dbReference type="Pfam" id="PF00905"/>
    </source>
</evidence>
<dbReference type="GO" id="GO:0005886">
    <property type="term" value="C:plasma membrane"/>
    <property type="evidence" value="ECO:0007669"/>
    <property type="project" value="UniProtKB-SubCell"/>
</dbReference>
<comment type="catalytic activity">
    <reaction evidence="24">
        <text>[GlcNAc-(1-&gt;4)-Mur2Ac(oyl-L-Ala-gamma-D-Glu-L-Lys-D-Ala-D-Ala)](n)-di-trans,octa-cis-undecaprenyl diphosphate + beta-D-GlcNAc-(1-&gt;4)-Mur2Ac(oyl-L-Ala-gamma-D-Glu-L-Lys-D-Ala-D-Ala)-di-trans,octa-cis-undecaprenyl diphosphate = [GlcNAc-(1-&gt;4)-Mur2Ac(oyl-L-Ala-gamma-D-Glu-L-Lys-D-Ala-D-Ala)](n+1)-di-trans,octa-cis-undecaprenyl diphosphate + di-trans,octa-cis-undecaprenyl diphosphate + H(+)</text>
        <dbReference type="Rhea" id="RHEA:23708"/>
        <dbReference type="Rhea" id="RHEA-COMP:9602"/>
        <dbReference type="Rhea" id="RHEA-COMP:9603"/>
        <dbReference type="ChEBI" id="CHEBI:15378"/>
        <dbReference type="ChEBI" id="CHEBI:58405"/>
        <dbReference type="ChEBI" id="CHEBI:60033"/>
        <dbReference type="ChEBI" id="CHEBI:78435"/>
        <dbReference type="EC" id="2.4.99.28"/>
    </reaction>
</comment>
<evidence type="ECO:0000256" key="6">
    <source>
        <dbReference type="ARBA" id="ARBA00012448"/>
    </source>
</evidence>
<comment type="pathway">
    <text evidence="3">Cell wall biogenesis; peptidoglycan biosynthesis.</text>
</comment>
<dbReference type="InterPro" id="IPR036950">
    <property type="entry name" value="PBP_transglycosylase"/>
</dbReference>
<dbReference type="GO" id="GO:0046677">
    <property type="term" value="P:response to antibiotic"/>
    <property type="evidence" value="ECO:0007669"/>
    <property type="project" value="UniProtKB-KW"/>
</dbReference>
<evidence type="ECO:0000256" key="22">
    <source>
        <dbReference type="ARBA" id="ARBA00034000"/>
    </source>
</evidence>
<feature type="compositionally biased region" description="Low complexity" evidence="26">
    <location>
        <begin position="718"/>
        <end position="743"/>
    </location>
</feature>
<dbReference type="SUPFAM" id="SSF56601">
    <property type="entry name" value="beta-lactamase/transpeptidase-like"/>
    <property type="match status" value="1"/>
</dbReference>
<evidence type="ECO:0000313" key="30">
    <source>
        <dbReference type="EMBL" id="BCN28959.1"/>
    </source>
</evidence>
<evidence type="ECO:0000256" key="15">
    <source>
        <dbReference type="ARBA" id="ARBA00022968"/>
    </source>
</evidence>
<dbReference type="PANTHER" id="PTHR32282:SF33">
    <property type="entry name" value="PEPTIDOGLYCAN GLYCOSYLTRANSFERASE"/>
    <property type="match status" value="1"/>
</dbReference>
<dbReference type="InterPro" id="IPR023346">
    <property type="entry name" value="Lysozyme-like_dom_sf"/>
</dbReference>
<evidence type="ECO:0000256" key="25">
    <source>
        <dbReference type="ARBA" id="ARBA00060592"/>
    </source>
</evidence>
<dbReference type="Pfam" id="PF00912">
    <property type="entry name" value="Transgly"/>
    <property type="match status" value="1"/>
</dbReference>
<dbReference type="Gene3D" id="1.10.3810.10">
    <property type="entry name" value="Biosynthetic peptidoglycan transglycosylase-like"/>
    <property type="match status" value="1"/>
</dbReference>
<dbReference type="KEGG" id="ahb:bsdtb5_02540"/>
<keyword evidence="17 27" id="KW-1133">Transmembrane helix</keyword>
<evidence type="ECO:0000256" key="12">
    <source>
        <dbReference type="ARBA" id="ARBA00022692"/>
    </source>
</evidence>
<evidence type="ECO:0000256" key="1">
    <source>
        <dbReference type="ARBA" id="ARBA00002624"/>
    </source>
</evidence>
<dbReference type="InterPro" id="IPR001460">
    <property type="entry name" value="PCN-bd_Tpept"/>
</dbReference>
<dbReference type="GO" id="GO:0071555">
    <property type="term" value="P:cell wall organization"/>
    <property type="evidence" value="ECO:0007669"/>
    <property type="project" value="UniProtKB-KW"/>
</dbReference>
<comment type="subcellular location">
    <subcellularLocation>
        <location evidence="2">Cell membrane</location>
        <topology evidence="2">Single-pass type II membrane protein</topology>
    </subcellularLocation>
</comment>
<comment type="pathway">
    <text evidence="25">Glycan biosynthesis.</text>
</comment>
<dbReference type="NCBIfam" id="TIGR02074">
    <property type="entry name" value="PBP_1a_fam"/>
    <property type="match status" value="1"/>
</dbReference>
<evidence type="ECO:0000256" key="14">
    <source>
        <dbReference type="ARBA" id="ARBA00022960"/>
    </source>
</evidence>
<feature type="region of interest" description="Disordered" evidence="26">
    <location>
        <begin position="671"/>
        <end position="785"/>
    </location>
</feature>
<gene>
    <name evidence="30" type="primary">pbpD</name>
    <name evidence="30" type="ORF">bsdtb5_02540</name>
</gene>
<keyword evidence="31" id="KW-1185">Reference proteome</keyword>
<dbReference type="FunFam" id="1.10.3810.10:FF:000001">
    <property type="entry name" value="Penicillin-binding protein 1A"/>
    <property type="match status" value="1"/>
</dbReference>
<sequence>MANNKGKKKVSKRKKKQRSKLQRNIRMGIKIGVLGILNLILIVGIFVALKYGNRILKYQEEAKSLVANSTTDTFRQSETSLVYDADGKVLSVLKGAKDVYYISYEDIPTYIKDAIVSIEDKKFYKHNGIDLKANIRAFFSLVKNKGEIRQGASTITQQLSRNIFLSNKKSYERKIKEIFISLELEKKYSKSQILEFYLNNIYFANGYYGIEAASKGYFNKSVNKLSLSQMAFLCAIPNNPTLYNPVEHKENTIKRRDRILKQMYQDGRIDSDIYAKAVDTDIKLKTKTRDKNNYVETYVYNSAIKALMKQDGFEFKNKFNSDAEKEAYDDQYTEAYNQYQQMLYTEGYRIYTSIDLKKQAKLQESVDDTLKAFKDKTKDGVYKLQSAATCIDNETGLVVAIVGGRYQKADGFTLNRAFQSYRQPGSSIKPLIVYTPSFERNYTPNSIVEDKKIEGGPNNSGGSHLGKITVRRAVEKSINTIAWQLFGELTPKVGLEYLYQMNFARISSKDLGLASSLGGLTNGVNTVEMASGYATLENDGIYREPTCIVKILDSDGNEIVRNTSDEKKIYDVNAARMMTNVLQGVVTEGTARGLKIPNMPTAAKTGTTNQSKDGWFVGYTPYYTTSVWVGYDMPKTLDNLFGATYPGQIWYQFMKQINEGLEAREFPTYDGAGKEVEPTATPEATVDPGTLNEVPADATDSPDAGADGSDVSTEAPMDNGGDNNSGDDNTVTPTEAPVETATPDDSSNNTVTPSPDDSTNGDQTTSPDGTSTQDGQTVNPETTAP</sequence>
<evidence type="ECO:0000256" key="18">
    <source>
        <dbReference type="ARBA" id="ARBA00023136"/>
    </source>
</evidence>
<keyword evidence="15" id="KW-0735">Signal-anchor</keyword>
<organism evidence="30 31">
    <name type="scientific">Anaeromicropila herbilytica</name>
    <dbReference type="NCBI Taxonomy" id="2785025"/>
    <lineage>
        <taxon>Bacteria</taxon>
        <taxon>Bacillati</taxon>
        <taxon>Bacillota</taxon>
        <taxon>Clostridia</taxon>
        <taxon>Lachnospirales</taxon>
        <taxon>Lachnospiraceae</taxon>
        <taxon>Anaeromicropila</taxon>
    </lineage>
</organism>
<evidence type="ECO:0000256" key="24">
    <source>
        <dbReference type="ARBA" id="ARBA00049902"/>
    </source>
</evidence>
<keyword evidence="12 27" id="KW-0812">Transmembrane</keyword>
<keyword evidence="8" id="KW-0121">Carboxypeptidase</keyword>
<dbReference type="GO" id="GO:0009252">
    <property type="term" value="P:peptidoglycan biosynthetic process"/>
    <property type="evidence" value="ECO:0007669"/>
    <property type="project" value="UniProtKB-UniPathway"/>
</dbReference>
<evidence type="ECO:0000256" key="5">
    <source>
        <dbReference type="ARBA" id="ARBA00007739"/>
    </source>
</evidence>
<dbReference type="GO" id="GO:0008658">
    <property type="term" value="F:penicillin binding"/>
    <property type="evidence" value="ECO:0007669"/>
    <property type="project" value="InterPro"/>
</dbReference>
<dbReference type="EC" id="3.4.16.4" evidence="6"/>
<evidence type="ECO:0000256" key="8">
    <source>
        <dbReference type="ARBA" id="ARBA00022645"/>
    </source>
</evidence>
<protein>
    <recommendedName>
        <fullName evidence="7">Penicillin-binding protein 1A</fullName>
        <ecNumber evidence="23">2.4.99.28</ecNumber>
        <ecNumber evidence="6">3.4.16.4</ecNumber>
    </recommendedName>
</protein>
<reference evidence="30 31" key="1">
    <citation type="submission" date="2020-11" db="EMBL/GenBank/DDBJ databases">
        <title>Draft genome sequencing of a Lachnospiraceae strain isolated from anoxic soil subjected to BSD treatment.</title>
        <authorList>
            <person name="Uek A."/>
            <person name="Tonouchi A."/>
        </authorList>
    </citation>
    <scope>NUCLEOTIDE SEQUENCE [LARGE SCALE GENOMIC DNA]</scope>
    <source>
        <strain evidence="30 31">TB5</strain>
    </source>
</reference>
<name>A0A7R7EHQ3_9FIRM</name>
<feature type="domain" description="Glycosyl transferase family 51" evidence="29">
    <location>
        <begin position="87"/>
        <end position="263"/>
    </location>
</feature>
<evidence type="ECO:0000256" key="7">
    <source>
        <dbReference type="ARBA" id="ARBA00018638"/>
    </source>
</evidence>
<keyword evidence="16" id="KW-0573">Peptidoglycan synthesis</keyword>
<dbReference type="Gene3D" id="3.40.710.10">
    <property type="entry name" value="DD-peptidase/beta-lactamase superfamily"/>
    <property type="match status" value="1"/>
</dbReference>
<keyword evidence="19" id="KW-0046">Antibiotic resistance</keyword>
<accession>A0A7R7EHQ3</accession>
<proteinExistence type="inferred from homology"/>
<keyword evidence="9" id="KW-0645">Protease</keyword>
<feature type="compositionally biased region" description="Polar residues" evidence="26">
    <location>
        <begin position="744"/>
        <end position="785"/>
    </location>
</feature>
<dbReference type="Proteomes" id="UP000595897">
    <property type="component" value="Chromosome"/>
</dbReference>
<keyword evidence="21" id="KW-0961">Cell wall biogenesis/degradation</keyword>
<dbReference type="EC" id="2.4.99.28" evidence="23"/>
<dbReference type="InterPro" id="IPR012338">
    <property type="entry name" value="Beta-lactam/transpept-like"/>
</dbReference>
<feature type="domain" description="Penicillin-binding protein transpeptidase" evidence="28">
    <location>
        <begin position="387"/>
        <end position="654"/>
    </location>
</feature>
<dbReference type="EMBL" id="AP024169">
    <property type="protein sequence ID" value="BCN28959.1"/>
    <property type="molecule type" value="Genomic_DNA"/>
</dbReference>
<evidence type="ECO:0000256" key="19">
    <source>
        <dbReference type="ARBA" id="ARBA00023251"/>
    </source>
</evidence>
<keyword evidence="20" id="KW-0511">Multifunctional enzyme</keyword>
<keyword evidence="14" id="KW-0133">Cell shape</keyword>
<keyword evidence="10" id="KW-0328">Glycosyltransferase</keyword>
<evidence type="ECO:0000256" key="27">
    <source>
        <dbReference type="SAM" id="Phobius"/>
    </source>
</evidence>
<dbReference type="GO" id="GO:0009002">
    <property type="term" value="F:serine-type D-Ala-D-Ala carboxypeptidase activity"/>
    <property type="evidence" value="ECO:0007669"/>
    <property type="project" value="UniProtKB-EC"/>
</dbReference>
<dbReference type="AlphaFoldDB" id="A0A7R7EHQ3"/>
<evidence type="ECO:0000256" key="9">
    <source>
        <dbReference type="ARBA" id="ARBA00022670"/>
    </source>
</evidence>
<evidence type="ECO:0000256" key="21">
    <source>
        <dbReference type="ARBA" id="ARBA00023316"/>
    </source>
</evidence>
<dbReference type="GO" id="GO:0006508">
    <property type="term" value="P:proteolysis"/>
    <property type="evidence" value="ECO:0007669"/>
    <property type="project" value="UniProtKB-KW"/>
</dbReference>
<dbReference type="GO" id="GO:0008360">
    <property type="term" value="P:regulation of cell shape"/>
    <property type="evidence" value="ECO:0007669"/>
    <property type="project" value="UniProtKB-KW"/>
</dbReference>
<evidence type="ECO:0000256" key="26">
    <source>
        <dbReference type="SAM" id="MobiDB-lite"/>
    </source>
</evidence>
<keyword evidence="18 27" id="KW-0472">Membrane</keyword>
<evidence type="ECO:0000256" key="17">
    <source>
        <dbReference type="ARBA" id="ARBA00022989"/>
    </source>
</evidence>
<evidence type="ECO:0000256" key="10">
    <source>
        <dbReference type="ARBA" id="ARBA00022676"/>
    </source>
</evidence>
<dbReference type="SUPFAM" id="SSF53955">
    <property type="entry name" value="Lysozyme-like"/>
    <property type="match status" value="1"/>
</dbReference>
<evidence type="ECO:0000256" key="20">
    <source>
        <dbReference type="ARBA" id="ARBA00023268"/>
    </source>
</evidence>
<evidence type="ECO:0000256" key="11">
    <source>
        <dbReference type="ARBA" id="ARBA00022679"/>
    </source>
</evidence>
<evidence type="ECO:0000256" key="23">
    <source>
        <dbReference type="ARBA" id="ARBA00044770"/>
    </source>
</evidence>
<evidence type="ECO:0000259" key="29">
    <source>
        <dbReference type="Pfam" id="PF00912"/>
    </source>
</evidence>
<comment type="similarity">
    <text evidence="4">In the C-terminal section; belongs to the transpeptidase family.</text>
</comment>
<feature type="region of interest" description="Disordered" evidence="26">
    <location>
        <begin position="1"/>
        <end position="21"/>
    </location>
</feature>
<comment type="catalytic activity">
    <reaction evidence="22">
        <text>Preferential cleavage: (Ac)2-L-Lys-D-Ala-|-D-Ala. Also transpeptidation of peptidyl-alanyl moieties that are N-acyl substituents of D-alanine.</text>
        <dbReference type="EC" id="3.4.16.4"/>
    </reaction>
</comment>
<dbReference type="RefSeq" id="WP_271714260.1">
    <property type="nucleotide sequence ID" value="NZ_AP024169.1"/>
</dbReference>
<dbReference type="UniPathway" id="UPA00219"/>
<evidence type="ECO:0000313" key="31">
    <source>
        <dbReference type="Proteomes" id="UP000595897"/>
    </source>
</evidence>
<keyword evidence="11" id="KW-0808">Transferase</keyword>
<evidence type="ECO:0000256" key="2">
    <source>
        <dbReference type="ARBA" id="ARBA00004401"/>
    </source>
</evidence>
<evidence type="ECO:0000256" key="13">
    <source>
        <dbReference type="ARBA" id="ARBA00022801"/>
    </source>
</evidence>
<comment type="similarity">
    <text evidence="5">In the N-terminal section; belongs to the glycosyltransferase 51 family.</text>
</comment>
<dbReference type="InterPro" id="IPR050396">
    <property type="entry name" value="Glycosyltr_51/Transpeptidase"/>
</dbReference>
<feature type="transmembrane region" description="Helical" evidence="27">
    <location>
        <begin position="27"/>
        <end position="49"/>
    </location>
</feature>
<evidence type="ECO:0000256" key="4">
    <source>
        <dbReference type="ARBA" id="ARBA00007090"/>
    </source>
</evidence>
<evidence type="ECO:0000256" key="16">
    <source>
        <dbReference type="ARBA" id="ARBA00022984"/>
    </source>
</evidence>